<feature type="domain" description="Zinc knuckle CX2CX4HX4C" evidence="2">
    <location>
        <begin position="22"/>
        <end position="68"/>
    </location>
</feature>
<organism evidence="3 4">
    <name type="scientific">Protea cynaroides</name>
    <dbReference type="NCBI Taxonomy" id="273540"/>
    <lineage>
        <taxon>Eukaryota</taxon>
        <taxon>Viridiplantae</taxon>
        <taxon>Streptophyta</taxon>
        <taxon>Embryophyta</taxon>
        <taxon>Tracheophyta</taxon>
        <taxon>Spermatophyta</taxon>
        <taxon>Magnoliopsida</taxon>
        <taxon>Proteales</taxon>
        <taxon>Proteaceae</taxon>
        <taxon>Protea</taxon>
    </lineage>
</organism>
<dbReference type="InterPro" id="IPR040256">
    <property type="entry name" value="At4g02000-like"/>
</dbReference>
<evidence type="ECO:0000313" key="4">
    <source>
        <dbReference type="Proteomes" id="UP001141806"/>
    </source>
</evidence>
<proteinExistence type="predicted"/>
<evidence type="ECO:0000259" key="2">
    <source>
        <dbReference type="Pfam" id="PF14392"/>
    </source>
</evidence>
<name>A0A9Q0QMH3_9MAGN</name>
<dbReference type="InterPro" id="IPR025836">
    <property type="entry name" value="Zn_knuckle_CX2CX4HX4C"/>
</dbReference>
<gene>
    <name evidence="3" type="ORF">NE237_017084</name>
</gene>
<sequence>MIIEGIIQGLSTSFLRVRVTLEINKPLRHSISIQGKNGKEWLATVKYERLPAYCFFCGIIGHEQNRCKQCYEADQAHMNSHGCDPLSRCPQLPARLFGAKVKGSPPSTSLLERARLLELQDMNTGGAAATKATPTVTASDLCRRSEIVSANQQPKQVQSSNFSGSVQESMP</sequence>
<dbReference type="Proteomes" id="UP001141806">
    <property type="component" value="Unassembled WGS sequence"/>
</dbReference>
<reference evidence="3" key="1">
    <citation type="journal article" date="2023" name="Plant J.">
        <title>The genome of the king protea, Protea cynaroides.</title>
        <authorList>
            <person name="Chang J."/>
            <person name="Duong T.A."/>
            <person name="Schoeman C."/>
            <person name="Ma X."/>
            <person name="Roodt D."/>
            <person name="Barker N."/>
            <person name="Li Z."/>
            <person name="Van de Peer Y."/>
            <person name="Mizrachi E."/>
        </authorList>
    </citation>
    <scope>NUCLEOTIDE SEQUENCE</scope>
    <source>
        <tissue evidence="3">Young leaves</tissue>
    </source>
</reference>
<keyword evidence="4" id="KW-1185">Reference proteome</keyword>
<comment type="caution">
    <text evidence="3">The sequence shown here is derived from an EMBL/GenBank/DDBJ whole genome shotgun (WGS) entry which is preliminary data.</text>
</comment>
<dbReference type="Pfam" id="PF14392">
    <property type="entry name" value="zf-CCHC_4"/>
    <property type="match status" value="1"/>
</dbReference>
<evidence type="ECO:0000256" key="1">
    <source>
        <dbReference type="SAM" id="MobiDB-lite"/>
    </source>
</evidence>
<dbReference type="PANTHER" id="PTHR31286:SF166">
    <property type="entry name" value="OS01G0177800 PROTEIN"/>
    <property type="match status" value="1"/>
</dbReference>
<dbReference type="AlphaFoldDB" id="A0A9Q0QMH3"/>
<feature type="region of interest" description="Disordered" evidence="1">
    <location>
        <begin position="149"/>
        <end position="171"/>
    </location>
</feature>
<dbReference type="OrthoDB" id="1707487at2759"/>
<accession>A0A9Q0QMH3</accession>
<dbReference type="PANTHER" id="PTHR31286">
    <property type="entry name" value="GLYCINE-RICH CELL WALL STRUCTURAL PROTEIN 1.8-LIKE"/>
    <property type="match status" value="1"/>
</dbReference>
<protein>
    <recommendedName>
        <fullName evidence="2">Zinc knuckle CX2CX4HX4C domain-containing protein</fullName>
    </recommendedName>
</protein>
<dbReference type="EMBL" id="JAMYWD010000007">
    <property type="protein sequence ID" value="KAJ4965235.1"/>
    <property type="molecule type" value="Genomic_DNA"/>
</dbReference>
<evidence type="ECO:0000313" key="3">
    <source>
        <dbReference type="EMBL" id="KAJ4965235.1"/>
    </source>
</evidence>